<protein>
    <submittedName>
        <fullName evidence="3">Regulator of chromosomal condensation, putative</fullName>
    </submittedName>
</protein>
<dbReference type="OrthoDB" id="61110at2759"/>
<evidence type="ECO:0000313" key="3">
    <source>
        <dbReference type="EMBL" id="CUG91457.1"/>
    </source>
</evidence>
<evidence type="ECO:0000256" key="1">
    <source>
        <dbReference type="ARBA" id="ARBA00022737"/>
    </source>
</evidence>
<dbReference type="PROSITE" id="PS50012">
    <property type="entry name" value="RCC1_3"/>
    <property type="match status" value="4"/>
</dbReference>
<organism evidence="3 4">
    <name type="scientific">Bodo saltans</name>
    <name type="common">Flagellated protozoan</name>
    <dbReference type="NCBI Taxonomy" id="75058"/>
    <lineage>
        <taxon>Eukaryota</taxon>
        <taxon>Discoba</taxon>
        <taxon>Euglenozoa</taxon>
        <taxon>Kinetoplastea</taxon>
        <taxon>Metakinetoplastina</taxon>
        <taxon>Eubodonida</taxon>
        <taxon>Bodonidae</taxon>
        <taxon>Bodo</taxon>
    </lineage>
</organism>
<keyword evidence="1" id="KW-0677">Repeat</keyword>
<feature type="repeat" description="RCC1" evidence="2">
    <location>
        <begin position="71"/>
        <end position="122"/>
    </location>
</feature>
<dbReference type="Proteomes" id="UP000051952">
    <property type="component" value="Unassembled WGS sequence"/>
</dbReference>
<keyword evidence="4" id="KW-1185">Reference proteome</keyword>
<dbReference type="PANTHER" id="PTHR22870">
    <property type="entry name" value="REGULATOR OF CHROMOSOME CONDENSATION"/>
    <property type="match status" value="1"/>
</dbReference>
<dbReference type="OMA" id="NERNNCH"/>
<reference evidence="4" key="1">
    <citation type="submission" date="2015-09" db="EMBL/GenBank/DDBJ databases">
        <authorList>
            <consortium name="Pathogen Informatics"/>
        </authorList>
    </citation>
    <scope>NUCLEOTIDE SEQUENCE [LARGE SCALE GENOMIC DNA]</scope>
    <source>
        <strain evidence="4">Lake Konstanz</strain>
    </source>
</reference>
<feature type="repeat" description="RCC1" evidence="2">
    <location>
        <begin position="254"/>
        <end position="308"/>
    </location>
</feature>
<dbReference type="Gene3D" id="2.130.10.30">
    <property type="entry name" value="Regulator of chromosome condensation 1/beta-lactamase-inhibitor protein II"/>
    <property type="match status" value="2"/>
</dbReference>
<sequence>MYVWGNTNFQTSAVSMSGGLKFPTRAPVFPSGHNTDAAARNEYLVSHAGFPSGAVSSHASGINHHLLIIGGVLYGFGSNHQNQLGSGIATYAATVRAVPFRGRSAPVEVACGRRHSLIRTADGMVYTAGDNTHGQLGRSLGKQAGGKQQSAPVNSAMLDFAEVALGGVVQISAAENSSFALTDKGALYSWGFQASGHLGHGDRGEGMLQTDKGGEVMGNATVDRPTHVRWFTEKRVKLVQISAGKEHLVARSETDVYTMGEGFYGKLGTNDVSVVFFPHRVSFPARKTPERLVSVAAGNNHTLVLKHSGEMGSVMYHFGQVSGDTGSLSAVVVESPYNDISRVFAGNYCSMAAVTEDGTLLVWGDYGPLSNGVPKLAARTSRQVPAPVKALGDFHVVSFCSSGSTILVFTDDSKASPVRTQPHATKGSPVKTIHLIDNEEEVDATATQKISDVSSSNEGNIEEGLVRYHTAFDTIIPIADRAGAHTAVDNFDQARQEFYTRWMGDAEGMAYFNSIPVALEEVRAQKVIAKKGVHGLRAGDKVRLWMTDVYALAVVGEQPAGLVVAGGGGSSSQLSSQQATSDNLLTQPLASVDGDDADKDNIIHGKGRPVYLEWMRDDWVPEEVELYSDDETQNEENPNRWQSVWFVEAPTNGTVGV</sequence>
<proteinExistence type="predicted"/>
<feature type="repeat" description="RCC1" evidence="2">
    <location>
        <begin position="123"/>
        <end position="184"/>
    </location>
</feature>
<dbReference type="InterPro" id="IPR000408">
    <property type="entry name" value="Reg_chr_condens"/>
</dbReference>
<feature type="repeat" description="RCC1" evidence="2">
    <location>
        <begin position="185"/>
        <end position="254"/>
    </location>
</feature>
<evidence type="ECO:0000313" key="4">
    <source>
        <dbReference type="Proteomes" id="UP000051952"/>
    </source>
</evidence>
<dbReference type="Pfam" id="PF13540">
    <property type="entry name" value="RCC1_2"/>
    <property type="match status" value="1"/>
</dbReference>
<dbReference type="VEuPathDB" id="TriTrypDB:BSAL_32185"/>
<dbReference type="PRINTS" id="PR00633">
    <property type="entry name" value="RCCNDNSATION"/>
</dbReference>
<dbReference type="PROSITE" id="PS00626">
    <property type="entry name" value="RCC1_2"/>
    <property type="match status" value="1"/>
</dbReference>
<name>A0A0S4JSE7_BODSA</name>
<evidence type="ECO:0000256" key="2">
    <source>
        <dbReference type="PROSITE-ProRule" id="PRU00235"/>
    </source>
</evidence>
<dbReference type="SUPFAM" id="SSF50985">
    <property type="entry name" value="RCC1/BLIP-II"/>
    <property type="match status" value="1"/>
</dbReference>
<accession>A0A0S4JSE7</accession>
<dbReference type="InterPro" id="IPR051210">
    <property type="entry name" value="Ub_ligase/GEF_domain"/>
</dbReference>
<dbReference type="AlphaFoldDB" id="A0A0S4JSE7"/>
<gene>
    <name evidence="3" type="ORF">BSAL_32185</name>
</gene>
<dbReference type="Pfam" id="PF00415">
    <property type="entry name" value="RCC1"/>
    <property type="match status" value="2"/>
</dbReference>
<dbReference type="InterPro" id="IPR009091">
    <property type="entry name" value="RCC1/BLIP-II"/>
</dbReference>
<dbReference type="EMBL" id="CYKH01001927">
    <property type="protein sequence ID" value="CUG91457.1"/>
    <property type="molecule type" value="Genomic_DNA"/>
</dbReference>
<dbReference type="PANTHER" id="PTHR22870:SF441">
    <property type="entry name" value="REGULATOR OF CHROMOSOME CONDENSATION"/>
    <property type="match status" value="1"/>
</dbReference>